<sequence>MHDSRQNFGLTFFRDDIFVICGASGNVWTKQCDRYSIREDKWYKMPEMIVGLVGPTALILNNRYIYLFGGMSLGHNPDLTQQFYRFDLIEKKAWEPIVFSQINQIVNGCQFGVIKIQQVPQSDQVLIIGGRKARGSNTLLENVYKVTLNHNDPEKNTATLTQQFNQHTHILDRFYYVSGLRTSNLNQFLMVGRSGLHTVDIESGKIVDQNKEGGYLHAFPAGEFD</sequence>
<dbReference type="InterPro" id="IPR006652">
    <property type="entry name" value="Kelch_1"/>
</dbReference>
<name>A0A8J8NXK3_HALGN</name>
<evidence type="ECO:0000313" key="1">
    <source>
        <dbReference type="EMBL" id="TNV82439.1"/>
    </source>
</evidence>
<dbReference type="OrthoDB" id="290482at2759"/>
<dbReference type="SUPFAM" id="SSF50965">
    <property type="entry name" value="Galactose oxidase, central domain"/>
    <property type="match status" value="1"/>
</dbReference>
<proteinExistence type="predicted"/>
<dbReference type="InterPro" id="IPR011043">
    <property type="entry name" value="Gal_Oxase/kelch_b-propeller"/>
</dbReference>
<accession>A0A8J8NXK3</accession>
<dbReference type="SMART" id="SM00612">
    <property type="entry name" value="Kelch"/>
    <property type="match status" value="1"/>
</dbReference>
<dbReference type="AlphaFoldDB" id="A0A8J8NXK3"/>
<dbReference type="Gene3D" id="2.120.10.80">
    <property type="entry name" value="Kelch-type beta propeller"/>
    <property type="match status" value="1"/>
</dbReference>
<evidence type="ECO:0008006" key="3">
    <source>
        <dbReference type="Google" id="ProtNLM"/>
    </source>
</evidence>
<dbReference type="Pfam" id="PF01344">
    <property type="entry name" value="Kelch_1"/>
    <property type="match status" value="1"/>
</dbReference>
<keyword evidence="2" id="KW-1185">Reference proteome</keyword>
<organism evidence="1 2">
    <name type="scientific">Halteria grandinella</name>
    <dbReference type="NCBI Taxonomy" id="5974"/>
    <lineage>
        <taxon>Eukaryota</taxon>
        <taxon>Sar</taxon>
        <taxon>Alveolata</taxon>
        <taxon>Ciliophora</taxon>
        <taxon>Intramacronucleata</taxon>
        <taxon>Spirotrichea</taxon>
        <taxon>Stichotrichia</taxon>
        <taxon>Sporadotrichida</taxon>
        <taxon>Halteriidae</taxon>
        <taxon>Halteria</taxon>
    </lineage>
</organism>
<evidence type="ECO:0000313" key="2">
    <source>
        <dbReference type="Proteomes" id="UP000785679"/>
    </source>
</evidence>
<gene>
    <name evidence="1" type="ORF">FGO68_gene8822</name>
</gene>
<comment type="caution">
    <text evidence="1">The sequence shown here is derived from an EMBL/GenBank/DDBJ whole genome shotgun (WGS) entry which is preliminary data.</text>
</comment>
<dbReference type="EMBL" id="RRYP01004961">
    <property type="protein sequence ID" value="TNV82439.1"/>
    <property type="molecule type" value="Genomic_DNA"/>
</dbReference>
<dbReference type="Proteomes" id="UP000785679">
    <property type="component" value="Unassembled WGS sequence"/>
</dbReference>
<protein>
    <recommendedName>
        <fullName evidence="3">Kelch motif family protein</fullName>
    </recommendedName>
</protein>
<reference evidence="1" key="1">
    <citation type="submission" date="2019-06" db="EMBL/GenBank/DDBJ databases">
        <authorList>
            <person name="Zheng W."/>
        </authorList>
    </citation>
    <scope>NUCLEOTIDE SEQUENCE</scope>
    <source>
        <strain evidence="1">QDHG01</strain>
    </source>
</reference>
<dbReference type="InterPro" id="IPR015915">
    <property type="entry name" value="Kelch-typ_b-propeller"/>
</dbReference>